<evidence type="ECO:0000313" key="2">
    <source>
        <dbReference type="Proteomes" id="UP001162030"/>
    </source>
</evidence>
<gene>
    <name evidence="1" type="ORF">MSZNOR_4644</name>
</gene>
<organism evidence="1 2">
    <name type="scientific">Methylocaldum szegediense</name>
    <dbReference type="NCBI Taxonomy" id="73780"/>
    <lineage>
        <taxon>Bacteria</taxon>
        <taxon>Pseudomonadati</taxon>
        <taxon>Pseudomonadota</taxon>
        <taxon>Gammaproteobacteria</taxon>
        <taxon>Methylococcales</taxon>
        <taxon>Methylococcaceae</taxon>
        <taxon>Methylocaldum</taxon>
    </lineage>
</organism>
<keyword evidence="2" id="KW-1185">Reference proteome</keyword>
<proteinExistence type="predicted"/>
<dbReference type="Proteomes" id="UP001162030">
    <property type="component" value="Chromosome"/>
</dbReference>
<sequence length="48" mass="5584">MRIAFLLFLLREPAETFACGTYKERTNSLLHAPRETPARKMFDGIEQI</sequence>
<name>A0ABM9I8L9_9GAMM</name>
<evidence type="ECO:0000313" key="1">
    <source>
        <dbReference type="EMBL" id="CAI8960244.1"/>
    </source>
</evidence>
<reference evidence="1 2" key="1">
    <citation type="submission" date="2023-03" db="EMBL/GenBank/DDBJ databases">
        <authorList>
            <person name="Pearce D."/>
        </authorList>
    </citation>
    <scope>NUCLEOTIDE SEQUENCE [LARGE SCALE GENOMIC DNA]</scope>
    <source>
        <strain evidence="1">Msz</strain>
    </source>
</reference>
<protein>
    <submittedName>
        <fullName evidence="1">Uncharacterized protein</fullName>
    </submittedName>
</protein>
<dbReference type="EMBL" id="OX458333">
    <property type="protein sequence ID" value="CAI8960244.1"/>
    <property type="molecule type" value="Genomic_DNA"/>
</dbReference>
<accession>A0ABM9I8L9</accession>